<gene>
    <name evidence="1" type="ORF">RAK27_19200</name>
</gene>
<accession>A0AAW9JV70</accession>
<dbReference type="Proteomes" id="UP001290462">
    <property type="component" value="Unassembled WGS sequence"/>
</dbReference>
<evidence type="ECO:0008006" key="3">
    <source>
        <dbReference type="Google" id="ProtNLM"/>
    </source>
</evidence>
<protein>
    <recommendedName>
        <fullName evidence="3">DUF1801 domain-containing protein</fullName>
    </recommendedName>
</protein>
<proteinExistence type="predicted"/>
<organism evidence="1 2">
    <name type="scientific">Carnobacterium maltaromaticum</name>
    <name type="common">Carnobacterium piscicola</name>
    <dbReference type="NCBI Taxonomy" id="2751"/>
    <lineage>
        <taxon>Bacteria</taxon>
        <taxon>Bacillati</taxon>
        <taxon>Bacillota</taxon>
        <taxon>Bacilli</taxon>
        <taxon>Lactobacillales</taxon>
        <taxon>Carnobacteriaceae</taxon>
        <taxon>Carnobacterium</taxon>
    </lineage>
</organism>
<sequence length="128" mass="14615">MAKFQIDLKQSQELENKMKQVPENAERLVNEVVHTKGPKYALEGIIEFMPLSDRDKAHAKLSNPLKIILINLGFEVLPKPKFRFLVFPNDGLGRSNPVARQFFEKGLDSRSEKILNEVMVALQKAIEI</sequence>
<reference evidence="1" key="1">
    <citation type="submission" date="2023-08" db="EMBL/GenBank/DDBJ databases">
        <title>Genomic characterization of piscicolin 126 produced by Carnobacterium maltaromaticum CM22 strain isolated from salmon (Salmo salar).</title>
        <authorList>
            <person name="Gonzalez-Gragera E."/>
            <person name="Garcia-Lopez J.D."/>
            <person name="Teso-Perez C."/>
            <person name="Gimenez-Hernandez I."/>
            <person name="Peralta-Sanchez J.M."/>
            <person name="Valdivia E."/>
            <person name="Montalban-Lopez M."/>
            <person name="Martin-Platero A.M."/>
            <person name="Banos A."/>
            <person name="Martinez-Bueno M."/>
        </authorList>
    </citation>
    <scope>NUCLEOTIDE SEQUENCE</scope>
    <source>
        <strain evidence="1">CM22</strain>
    </source>
</reference>
<dbReference type="EMBL" id="JAVBVO010000028">
    <property type="protein sequence ID" value="MDZ5760775.1"/>
    <property type="molecule type" value="Genomic_DNA"/>
</dbReference>
<comment type="caution">
    <text evidence="1">The sequence shown here is derived from an EMBL/GenBank/DDBJ whole genome shotgun (WGS) entry which is preliminary data.</text>
</comment>
<evidence type="ECO:0000313" key="2">
    <source>
        <dbReference type="Proteomes" id="UP001290462"/>
    </source>
</evidence>
<dbReference type="AlphaFoldDB" id="A0AAW9JV70"/>
<dbReference type="RefSeq" id="WP_322809923.1">
    <property type="nucleotide sequence ID" value="NZ_JAVBVO010000028.1"/>
</dbReference>
<evidence type="ECO:0000313" key="1">
    <source>
        <dbReference type="EMBL" id="MDZ5760775.1"/>
    </source>
</evidence>
<name>A0AAW9JV70_CARML</name>